<feature type="compositionally biased region" description="Polar residues" evidence="1">
    <location>
        <begin position="35"/>
        <end position="53"/>
    </location>
</feature>
<dbReference type="PANTHER" id="PTHR35291">
    <property type="entry name" value="PROTEIN SHROOM-LIKE"/>
    <property type="match status" value="1"/>
</dbReference>
<evidence type="ECO:0000313" key="3">
    <source>
        <dbReference type="Proteomes" id="UP000886595"/>
    </source>
</evidence>
<comment type="caution">
    <text evidence="2">The sequence shown here is derived from an EMBL/GenBank/DDBJ whole genome shotgun (WGS) entry which is preliminary data.</text>
</comment>
<sequence length="174" mass="19632">MFRAMSTKKIHGGYEKLMEEEPILKKGTSVPASVYGNSRNPVQDAKTPTSKPTGGSVHPLLNLFNVRFQRKKKKKKKKSFGTAKPTGGSVHPLLNLFNVRFQRKKKKKSFGTAKPTGGSVHPLLSLFRFERKKKKTKSKKSLATAKPEFARYMEYVKEGGVWDPNSNAPLIHYR</sequence>
<accession>A0A8X7U277</accession>
<dbReference type="OrthoDB" id="1097853at2759"/>
<dbReference type="EMBL" id="JAAMPC010000014">
    <property type="protein sequence ID" value="KAG2263460.1"/>
    <property type="molecule type" value="Genomic_DNA"/>
</dbReference>
<organism evidence="2 3">
    <name type="scientific">Brassica carinata</name>
    <name type="common">Ethiopian mustard</name>
    <name type="synonym">Abyssinian cabbage</name>
    <dbReference type="NCBI Taxonomy" id="52824"/>
    <lineage>
        <taxon>Eukaryota</taxon>
        <taxon>Viridiplantae</taxon>
        <taxon>Streptophyta</taxon>
        <taxon>Embryophyta</taxon>
        <taxon>Tracheophyta</taxon>
        <taxon>Spermatophyta</taxon>
        <taxon>Magnoliopsida</taxon>
        <taxon>eudicotyledons</taxon>
        <taxon>Gunneridae</taxon>
        <taxon>Pentapetalae</taxon>
        <taxon>rosids</taxon>
        <taxon>malvids</taxon>
        <taxon>Brassicales</taxon>
        <taxon>Brassicaceae</taxon>
        <taxon>Brassiceae</taxon>
        <taxon>Brassica</taxon>
    </lineage>
</organism>
<keyword evidence="3" id="KW-1185">Reference proteome</keyword>
<reference evidence="2 3" key="1">
    <citation type="submission" date="2020-02" db="EMBL/GenBank/DDBJ databases">
        <authorList>
            <person name="Ma Q."/>
            <person name="Huang Y."/>
            <person name="Song X."/>
            <person name="Pei D."/>
        </authorList>
    </citation>
    <scope>NUCLEOTIDE SEQUENCE [LARGE SCALE GENOMIC DNA]</scope>
    <source>
        <strain evidence="2">Sxm20200214</strain>
        <tissue evidence="2">Leaf</tissue>
    </source>
</reference>
<proteinExistence type="predicted"/>
<feature type="region of interest" description="Disordered" evidence="1">
    <location>
        <begin position="28"/>
        <end position="56"/>
    </location>
</feature>
<name>A0A8X7U277_BRACI</name>
<dbReference type="PANTHER" id="PTHR35291:SF7">
    <property type="entry name" value="(RAPE) HYPOTHETICAL PROTEIN"/>
    <property type="match status" value="1"/>
</dbReference>
<dbReference type="AlphaFoldDB" id="A0A8X7U277"/>
<gene>
    <name evidence="2" type="ORF">Bca52824_070539</name>
</gene>
<dbReference type="Proteomes" id="UP000886595">
    <property type="component" value="Unassembled WGS sequence"/>
</dbReference>
<evidence type="ECO:0000256" key="1">
    <source>
        <dbReference type="SAM" id="MobiDB-lite"/>
    </source>
</evidence>
<protein>
    <submittedName>
        <fullName evidence="2">Uncharacterized protein</fullName>
    </submittedName>
</protein>
<evidence type="ECO:0000313" key="2">
    <source>
        <dbReference type="EMBL" id="KAG2263460.1"/>
    </source>
</evidence>